<comment type="caution">
    <text evidence="2">The sequence shown here is derived from an EMBL/GenBank/DDBJ whole genome shotgun (WGS) entry which is preliminary data.</text>
</comment>
<dbReference type="Gene3D" id="3.40.630.30">
    <property type="match status" value="1"/>
</dbReference>
<evidence type="ECO:0000313" key="2">
    <source>
        <dbReference type="EMBL" id="MFD2513698.1"/>
    </source>
</evidence>
<feature type="domain" description="N-acetyltransferase" evidence="1">
    <location>
        <begin position="5"/>
        <end position="146"/>
    </location>
</feature>
<dbReference type="EMBL" id="JBHULU010000010">
    <property type="protein sequence ID" value="MFD2513698.1"/>
    <property type="molecule type" value="Genomic_DNA"/>
</dbReference>
<dbReference type="InterPro" id="IPR000182">
    <property type="entry name" value="GNAT_dom"/>
</dbReference>
<evidence type="ECO:0000259" key="1">
    <source>
        <dbReference type="PROSITE" id="PS51186"/>
    </source>
</evidence>
<reference evidence="3" key="1">
    <citation type="journal article" date="2019" name="Int. J. Syst. Evol. Microbiol.">
        <title>The Global Catalogue of Microorganisms (GCM) 10K type strain sequencing project: providing services to taxonomists for standard genome sequencing and annotation.</title>
        <authorList>
            <consortium name="The Broad Institute Genomics Platform"/>
            <consortium name="The Broad Institute Genome Sequencing Center for Infectious Disease"/>
            <person name="Wu L."/>
            <person name="Ma J."/>
        </authorList>
    </citation>
    <scope>NUCLEOTIDE SEQUENCE [LARGE SCALE GENOMIC DNA]</scope>
    <source>
        <strain evidence="3">KCTC 42498</strain>
    </source>
</reference>
<sequence>MVQVVETKILTQRQKEGILKLWNREYPLDLVYADMSEFEAYLQKLEEAHHYLVVDAEQAVMGWLACFTRDKERWFAMIMDSKIQGKGVGCGLLSLAKKLEKELNGWVIDKPAYKKSSGENYTSPIGFYIKNCFEVIADTRLETNIISAVKIRWRKEPTVFFGNEHATGI</sequence>
<proteinExistence type="predicted"/>
<protein>
    <submittedName>
        <fullName evidence="2">N-acetyltransferase</fullName>
    </submittedName>
</protein>
<name>A0ABW5IK75_9BACT</name>
<organism evidence="2 3">
    <name type="scientific">Pontibacter locisalis</name>
    <dbReference type="NCBI Taxonomy" id="1719035"/>
    <lineage>
        <taxon>Bacteria</taxon>
        <taxon>Pseudomonadati</taxon>
        <taxon>Bacteroidota</taxon>
        <taxon>Cytophagia</taxon>
        <taxon>Cytophagales</taxon>
        <taxon>Hymenobacteraceae</taxon>
        <taxon>Pontibacter</taxon>
    </lineage>
</organism>
<evidence type="ECO:0000313" key="3">
    <source>
        <dbReference type="Proteomes" id="UP001597544"/>
    </source>
</evidence>
<dbReference type="PROSITE" id="PS51186">
    <property type="entry name" value="GNAT"/>
    <property type="match status" value="1"/>
</dbReference>
<dbReference type="Proteomes" id="UP001597544">
    <property type="component" value="Unassembled WGS sequence"/>
</dbReference>
<dbReference type="SUPFAM" id="SSF55729">
    <property type="entry name" value="Acyl-CoA N-acyltransferases (Nat)"/>
    <property type="match status" value="1"/>
</dbReference>
<dbReference type="RefSeq" id="WP_377504762.1">
    <property type="nucleotide sequence ID" value="NZ_JBHULU010000010.1"/>
</dbReference>
<accession>A0ABW5IK75</accession>
<keyword evidence="3" id="KW-1185">Reference proteome</keyword>
<dbReference type="InterPro" id="IPR016181">
    <property type="entry name" value="Acyl_CoA_acyltransferase"/>
</dbReference>
<gene>
    <name evidence="2" type="ORF">ACFSRY_07455</name>
</gene>